<keyword evidence="7" id="KW-0813">Transport</keyword>
<dbReference type="InterPro" id="IPR004014">
    <property type="entry name" value="ATPase_P-typ_cation-transptr_N"/>
</dbReference>
<dbReference type="InterPro" id="IPR059000">
    <property type="entry name" value="ATPase_P-type_domA"/>
</dbReference>
<dbReference type="SUPFAM" id="SSF81660">
    <property type="entry name" value="Metal cation-transporting ATPase, ATP-binding domain N"/>
    <property type="match status" value="1"/>
</dbReference>
<comment type="subcellular location">
    <subcellularLocation>
        <location evidence="1">Cell membrane</location>
        <topology evidence="1">Multi-pass membrane protein</topology>
    </subcellularLocation>
</comment>
<sequence>MRRYLQKRNHFQRDFRDRQHTAHLKRSDSELWLSLYSPYLHVWPFQDLCQKLETSSSMGLTSEVAARRLARYGKNKFQFPDSESKLLKYIKNCFHGFSIIILLSSILCFMTYYLETLYYHDEKAEQEYLVAGMLLLVCLFMSGTYRYLQANNDFDVVAAFKDLMPMYCTVIRDGRKRIILTEDVVIGDVLVISFGQRLSADVRFFSAHGLEVNNVALMGLSKPEIIDPVASPNYINWSNVGFACSHVMKGYGLGLAIACGNESEVGLMARLSMEQRPQSRITYCTAVVAILLFFIFICTISTPDLAYKHSFRFNLGLMIAIIPLFLPTVTYFGMVHIANRMLKSNCHIRNLESTSTLGLTTVICSDLIGTLTMNRMRVSEIFVDADLHRASDIKRNNIGARCLELIRVSVLCNDAVISPGTEGVPKLKKALYGSADDVAFLKFALPIIDDIDQLRRDHVLVANKCYNVFDQIHVTVHKTYNEEGAIKYILLMKGRYRAVLNYCSTYAINDEEILLDDDLFYSIDDVAFQLAQAGRRVCAFAYKELDSEMEYQRVSSYSGTETYETTNTKVFKDYLKINIFSLRFIGLIAAHDPPRAQLSTAVNDCRSAGIKLVLCTRQNAIVAQDIARDVGIIGPDSETLEDVAQRLNIDKSQVKRSLVTAAVINMRDYVQEKMHHQRFHIQQLLLAHIDLVFAATTTAQRHLIVDVCQNLGAIVTVIGTGVYYTPAIRRANVGVAKADSTYTSVSCSDMVLLDSNFVSLVNAIEMSRRMYENLKKVITYCLSTNITIILVHLSFIVFKVPCHIHITVVFIIALLVNMLPSLSLFYEKAEENLMRQKPKIYDDFIINRRIIMVAFVIVGSIEAGAVFLIYFIYMAENGFLPRTLMGLSLQWFNDANNDIIDSYGQEWTSDARFHLLNEMSTISLMTLILMQCTNLILCKTGRANVLYHGFSNILLNISVIYLLIFCFVLQFIDLRDLLHLVPIKK</sequence>
<dbReference type="SUPFAM" id="SSF81665">
    <property type="entry name" value="Calcium ATPase, transmembrane domain M"/>
    <property type="match status" value="1"/>
</dbReference>
<dbReference type="STRING" id="7260.B4N5L9"/>
<dbReference type="Gene3D" id="3.40.1110.10">
    <property type="entry name" value="Calcium-transporting ATPase, cytoplasmic domain N"/>
    <property type="match status" value="1"/>
</dbReference>
<feature type="transmembrane region" description="Helical" evidence="8">
    <location>
        <begin position="850"/>
        <end position="873"/>
    </location>
</feature>
<dbReference type="PANTHER" id="PTHR43294">
    <property type="entry name" value="SODIUM/POTASSIUM-TRANSPORTING ATPASE SUBUNIT ALPHA"/>
    <property type="match status" value="1"/>
</dbReference>
<evidence type="ECO:0000256" key="7">
    <source>
        <dbReference type="ARBA" id="ARBA00023201"/>
    </source>
</evidence>
<dbReference type="Gene3D" id="1.20.1110.10">
    <property type="entry name" value="Calcium-transporting ATPase, transmembrane domain"/>
    <property type="match status" value="1"/>
</dbReference>
<keyword evidence="7" id="KW-0406">Ion transport</keyword>
<gene>
    <name evidence="10" type="primary">Dwil\GK17901</name>
    <name evidence="10" type="ORF">Dwil_GK17901</name>
</gene>
<dbReference type="Pfam" id="PF00689">
    <property type="entry name" value="Cation_ATPase_C"/>
    <property type="match status" value="1"/>
</dbReference>
<dbReference type="eggNOG" id="KOG0203">
    <property type="taxonomic scope" value="Eukaryota"/>
</dbReference>
<feature type="transmembrane region" description="Helical" evidence="8">
    <location>
        <begin position="128"/>
        <end position="148"/>
    </location>
</feature>
<dbReference type="SUPFAM" id="SSF81653">
    <property type="entry name" value="Calcium ATPase, transduction domain A"/>
    <property type="match status" value="1"/>
</dbReference>
<evidence type="ECO:0000256" key="2">
    <source>
        <dbReference type="ARBA" id="ARBA00022475"/>
    </source>
</evidence>
<protein>
    <recommendedName>
        <fullName evidence="9">Cation-transporting P-type ATPase N-terminal domain-containing protein</fullName>
    </recommendedName>
</protein>
<keyword evidence="6 8" id="KW-0472">Membrane</keyword>
<dbReference type="InterPro" id="IPR050510">
    <property type="entry name" value="Cation_transp_ATPase_P-type"/>
</dbReference>
<dbReference type="InParanoid" id="B4N5L9"/>
<dbReference type="PRINTS" id="PR00119">
    <property type="entry name" value="CATATPASE"/>
</dbReference>
<dbReference type="EMBL" id="CH964154">
    <property type="protein sequence ID" value="EDW79658.2"/>
    <property type="molecule type" value="Genomic_DNA"/>
</dbReference>
<dbReference type="InterPro" id="IPR006068">
    <property type="entry name" value="ATPase_P-typ_cation-transptr_C"/>
</dbReference>
<dbReference type="FunFam" id="1.20.1110.10:FF:000095">
    <property type="entry name" value="Sodium/potassium-transporting ATPase subunit alpha-1"/>
    <property type="match status" value="1"/>
</dbReference>
<evidence type="ECO:0000256" key="8">
    <source>
        <dbReference type="SAM" id="Phobius"/>
    </source>
</evidence>
<evidence type="ECO:0000256" key="1">
    <source>
        <dbReference type="ARBA" id="ARBA00004651"/>
    </source>
</evidence>
<proteinExistence type="predicted"/>
<keyword evidence="3 8" id="KW-0812">Transmembrane</keyword>
<dbReference type="GO" id="GO:0005886">
    <property type="term" value="C:plasma membrane"/>
    <property type="evidence" value="ECO:0007669"/>
    <property type="project" value="UniProtKB-SubCell"/>
</dbReference>
<dbReference type="Gene3D" id="2.70.150.10">
    <property type="entry name" value="Calcium-transporting ATPase, cytoplasmic transduction domain A"/>
    <property type="match status" value="1"/>
</dbReference>
<dbReference type="SMR" id="B4N5L9"/>
<keyword evidence="5" id="KW-0915">Sodium</keyword>
<keyword evidence="7" id="KW-0739">Sodium transport</keyword>
<dbReference type="Pfam" id="PF13246">
    <property type="entry name" value="Cation_ATPase"/>
    <property type="match status" value="1"/>
</dbReference>
<evidence type="ECO:0000313" key="11">
    <source>
        <dbReference type="Proteomes" id="UP000007798"/>
    </source>
</evidence>
<dbReference type="AlphaFoldDB" id="B4N5L9"/>
<evidence type="ECO:0000259" key="9">
    <source>
        <dbReference type="SMART" id="SM00831"/>
    </source>
</evidence>
<dbReference type="GO" id="GO:0006814">
    <property type="term" value="P:sodium ion transport"/>
    <property type="evidence" value="ECO:0007669"/>
    <property type="project" value="UniProtKB-KW"/>
</dbReference>
<dbReference type="Pfam" id="PF00122">
    <property type="entry name" value="E1-E2_ATPase"/>
    <property type="match status" value="1"/>
</dbReference>
<dbReference type="GO" id="GO:0000166">
    <property type="term" value="F:nucleotide binding"/>
    <property type="evidence" value="ECO:0007669"/>
    <property type="project" value="InterPro"/>
</dbReference>
<accession>B4N5L9</accession>
<feature type="transmembrane region" description="Helical" evidence="8">
    <location>
        <begin position="315"/>
        <end position="334"/>
    </location>
</feature>
<dbReference type="InterPro" id="IPR036412">
    <property type="entry name" value="HAD-like_sf"/>
</dbReference>
<dbReference type="Proteomes" id="UP000007798">
    <property type="component" value="Unassembled WGS sequence"/>
</dbReference>
<feature type="transmembrane region" description="Helical" evidence="8">
    <location>
        <begin position="777"/>
        <end position="798"/>
    </location>
</feature>
<feature type="transmembrane region" description="Helical" evidence="8">
    <location>
        <begin position="919"/>
        <end position="938"/>
    </location>
</feature>
<dbReference type="PRINTS" id="PR00121">
    <property type="entry name" value="NAKATPASE"/>
</dbReference>
<evidence type="ECO:0000256" key="6">
    <source>
        <dbReference type="ARBA" id="ARBA00023136"/>
    </source>
</evidence>
<keyword evidence="4 8" id="KW-1133">Transmembrane helix</keyword>
<dbReference type="InterPro" id="IPR023214">
    <property type="entry name" value="HAD_sf"/>
</dbReference>
<evidence type="ECO:0000313" key="10">
    <source>
        <dbReference type="EMBL" id="EDW79658.2"/>
    </source>
</evidence>
<feature type="transmembrane region" description="Helical" evidence="8">
    <location>
        <begin position="950"/>
        <end position="972"/>
    </location>
</feature>
<organism evidence="10 11">
    <name type="scientific">Drosophila willistoni</name>
    <name type="common">Fruit fly</name>
    <dbReference type="NCBI Taxonomy" id="7260"/>
    <lineage>
        <taxon>Eukaryota</taxon>
        <taxon>Metazoa</taxon>
        <taxon>Ecdysozoa</taxon>
        <taxon>Arthropoda</taxon>
        <taxon>Hexapoda</taxon>
        <taxon>Insecta</taxon>
        <taxon>Pterygota</taxon>
        <taxon>Neoptera</taxon>
        <taxon>Endopterygota</taxon>
        <taxon>Diptera</taxon>
        <taxon>Brachycera</taxon>
        <taxon>Muscomorpha</taxon>
        <taxon>Ephydroidea</taxon>
        <taxon>Drosophilidae</taxon>
        <taxon>Drosophila</taxon>
        <taxon>Sophophora</taxon>
    </lineage>
</organism>
<dbReference type="OrthoDB" id="7883161at2759"/>
<name>B4N5L9_DROWI</name>
<keyword evidence="2" id="KW-1003">Cell membrane</keyword>
<feature type="transmembrane region" description="Helical" evidence="8">
    <location>
        <begin position="804"/>
        <end position="829"/>
    </location>
</feature>
<dbReference type="Gene3D" id="3.40.50.1000">
    <property type="entry name" value="HAD superfamily/HAD-like"/>
    <property type="match status" value="1"/>
</dbReference>
<dbReference type="HOGENOM" id="CLU_002360_4_3_1"/>
<feature type="domain" description="Cation-transporting P-type ATPase N-terminal" evidence="9">
    <location>
        <begin position="39"/>
        <end position="113"/>
    </location>
</feature>
<evidence type="ECO:0000256" key="4">
    <source>
        <dbReference type="ARBA" id="ARBA00022989"/>
    </source>
</evidence>
<dbReference type="InterPro" id="IPR023299">
    <property type="entry name" value="ATPase_P-typ_cyto_dom_N"/>
</dbReference>
<evidence type="ECO:0000256" key="3">
    <source>
        <dbReference type="ARBA" id="ARBA00022692"/>
    </source>
</evidence>
<reference evidence="10 11" key="1">
    <citation type="journal article" date="2007" name="Nature">
        <title>Evolution of genes and genomes on the Drosophila phylogeny.</title>
        <authorList>
            <consortium name="Drosophila 12 Genomes Consortium"/>
            <person name="Clark A.G."/>
            <person name="Eisen M.B."/>
            <person name="Smith D.R."/>
            <person name="Bergman C.M."/>
            <person name="Oliver B."/>
            <person name="Markow T.A."/>
            <person name="Kaufman T.C."/>
            <person name="Kellis M."/>
            <person name="Gelbart W."/>
            <person name="Iyer V.N."/>
            <person name="Pollard D.A."/>
            <person name="Sackton T.B."/>
            <person name="Larracuente A.M."/>
            <person name="Singh N.D."/>
            <person name="Abad J.P."/>
            <person name="Abt D.N."/>
            <person name="Adryan B."/>
            <person name="Aguade M."/>
            <person name="Akashi H."/>
            <person name="Anderson W.W."/>
            <person name="Aquadro C.F."/>
            <person name="Ardell D.H."/>
            <person name="Arguello R."/>
            <person name="Artieri C.G."/>
            <person name="Barbash D.A."/>
            <person name="Barker D."/>
            <person name="Barsanti P."/>
            <person name="Batterham P."/>
            <person name="Batzoglou S."/>
            <person name="Begun D."/>
            <person name="Bhutkar A."/>
            <person name="Blanco E."/>
            <person name="Bosak S.A."/>
            <person name="Bradley R.K."/>
            <person name="Brand A.D."/>
            <person name="Brent M.R."/>
            <person name="Brooks A.N."/>
            <person name="Brown R.H."/>
            <person name="Butlin R.K."/>
            <person name="Caggese C."/>
            <person name="Calvi B.R."/>
            <person name="Bernardo de Carvalho A."/>
            <person name="Caspi A."/>
            <person name="Castrezana S."/>
            <person name="Celniker S.E."/>
            <person name="Chang J.L."/>
            <person name="Chapple C."/>
            <person name="Chatterji S."/>
            <person name="Chinwalla A."/>
            <person name="Civetta A."/>
            <person name="Clifton S.W."/>
            <person name="Comeron J.M."/>
            <person name="Costello J.C."/>
            <person name="Coyne J.A."/>
            <person name="Daub J."/>
            <person name="David R.G."/>
            <person name="Delcher A.L."/>
            <person name="Delehaunty K."/>
            <person name="Do C.B."/>
            <person name="Ebling H."/>
            <person name="Edwards K."/>
            <person name="Eickbush T."/>
            <person name="Evans J.D."/>
            <person name="Filipski A."/>
            <person name="Findeiss S."/>
            <person name="Freyhult E."/>
            <person name="Fulton L."/>
            <person name="Fulton R."/>
            <person name="Garcia A.C."/>
            <person name="Gardiner A."/>
            <person name="Garfield D.A."/>
            <person name="Garvin B.E."/>
            <person name="Gibson G."/>
            <person name="Gilbert D."/>
            <person name="Gnerre S."/>
            <person name="Godfrey J."/>
            <person name="Good R."/>
            <person name="Gotea V."/>
            <person name="Gravely B."/>
            <person name="Greenberg A.J."/>
            <person name="Griffiths-Jones S."/>
            <person name="Gross S."/>
            <person name="Guigo R."/>
            <person name="Gustafson E.A."/>
            <person name="Haerty W."/>
            <person name="Hahn M.W."/>
            <person name="Halligan D.L."/>
            <person name="Halpern A.L."/>
            <person name="Halter G.M."/>
            <person name="Han M.V."/>
            <person name="Heger A."/>
            <person name="Hillier L."/>
            <person name="Hinrichs A.S."/>
            <person name="Holmes I."/>
            <person name="Hoskins R.A."/>
            <person name="Hubisz M.J."/>
            <person name="Hultmark D."/>
            <person name="Huntley M.A."/>
            <person name="Jaffe D.B."/>
            <person name="Jagadeeshan S."/>
            <person name="Jeck W.R."/>
            <person name="Johnson J."/>
            <person name="Jones C.D."/>
            <person name="Jordan W.C."/>
            <person name="Karpen G.H."/>
            <person name="Kataoka E."/>
            <person name="Keightley P.D."/>
            <person name="Kheradpour P."/>
            <person name="Kirkness E.F."/>
            <person name="Koerich L.B."/>
            <person name="Kristiansen K."/>
            <person name="Kudrna D."/>
            <person name="Kulathinal R.J."/>
            <person name="Kumar S."/>
            <person name="Kwok R."/>
            <person name="Lander E."/>
            <person name="Langley C.H."/>
            <person name="Lapoint R."/>
            <person name="Lazzaro B.P."/>
            <person name="Lee S.J."/>
            <person name="Levesque L."/>
            <person name="Li R."/>
            <person name="Lin C.F."/>
            <person name="Lin M.F."/>
            <person name="Lindblad-Toh K."/>
            <person name="Llopart A."/>
            <person name="Long M."/>
            <person name="Low L."/>
            <person name="Lozovsky E."/>
            <person name="Lu J."/>
            <person name="Luo M."/>
            <person name="Machado C.A."/>
            <person name="Makalowski W."/>
            <person name="Marzo M."/>
            <person name="Matsuda M."/>
            <person name="Matzkin L."/>
            <person name="McAllister B."/>
            <person name="McBride C.S."/>
            <person name="McKernan B."/>
            <person name="McKernan K."/>
            <person name="Mendez-Lago M."/>
            <person name="Minx P."/>
            <person name="Mollenhauer M.U."/>
            <person name="Montooth K."/>
            <person name="Mount S.M."/>
            <person name="Mu X."/>
            <person name="Myers E."/>
            <person name="Negre B."/>
            <person name="Newfeld S."/>
            <person name="Nielsen R."/>
            <person name="Noor M.A."/>
            <person name="O'Grady P."/>
            <person name="Pachter L."/>
            <person name="Papaceit M."/>
            <person name="Parisi M.J."/>
            <person name="Parisi M."/>
            <person name="Parts L."/>
            <person name="Pedersen J.S."/>
            <person name="Pesole G."/>
            <person name="Phillippy A.M."/>
            <person name="Ponting C.P."/>
            <person name="Pop M."/>
            <person name="Porcelli D."/>
            <person name="Powell J.R."/>
            <person name="Prohaska S."/>
            <person name="Pruitt K."/>
            <person name="Puig M."/>
            <person name="Quesneville H."/>
            <person name="Ram K.R."/>
            <person name="Rand D."/>
            <person name="Rasmussen M.D."/>
            <person name="Reed L.K."/>
            <person name="Reenan R."/>
            <person name="Reily A."/>
            <person name="Remington K.A."/>
            <person name="Rieger T.T."/>
            <person name="Ritchie M.G."/>
            <person name="Robin C."/>
            <person name="Rogers Y.H."/>
            <person name="Rohde C."/>
            <person name="Rozas J."/>
            <person name="Rubenfield M.J."/>
            <person name="Ruiz A."/>
            <person name="Russo S."/>
            <person name="Salzberg S.L."/>
            <person name="Sanchez-Gracia A."/>
            <person name="Saranga D.J."/>
            <person name="Sato H."/>
            <person name="Schaeffer S.W."/>
            <person name="Schatz M.C."/>
            <person name="Schlenke T."/>
            <person name="Schwartz R."/>
            <person name="Segarra C."/>
            <person name="Singh R.S."/>
            <person name="Sirot L."/>
            <person name="Sirota M."/>
            <person name="Sisneros N.B."/>
            <person name="Smith C.D."/>
            <person name="Smith T.F."/>
            <person name="Spieth J."/>
            <person name="Stage D.E."/>
            <person name="Stark A."/>
            <person name="Stephan W."/>
            <person name="Strausberg R.L."/>
            <person name="Strempel S."/>
            <person name="Sturgill D."/>
            <person name="Sutton G."/>
            <person name="Sutton G.G."/>
            <person name="Tao W."/>
            <person name="Teichmann S."/>
            <person name="Tobari Y.N."/>
            <person name="Tomimura Y."/>
            <person name="Tsolas J.M."/>
            <person name="Valente V.L."/>
            <person name="Venter E."/>
            <person name="Venter J.C."/>
            <person name="Vicario S."/>
            <person name="Vieira F.G."/>
            <person name="Vilella A.J."/>
            <person name="Villasante A."/>
            <person name="Walenz B."/>
            <person name="Wang J."/>
            <person name="Wasserman M."/>
            <person name="Watts T."/>
            <person name="Wilson D."/>
            <person name="Wilson R.K."/>
            <person name="Wing R.A."/>
            <person name="Wolfner M.F."/>
            <person name="Wong A."/>
            <person name="Wong G.K."/>
            <person name="Wu C.I."/>
            <person name="Wu G."/>
            <person name="Yamamoto D."/>
            <person name="Yang H.P."/>
            <person name="Yang S.P."/>
            <person name="Yorke J.A."/>
            <person name="Yoshida K."/>
            <person name="Zdobnov E."/>
            <person name="Zhang P."/>
            <person name="Zhang Y."/>
            <person name="Zimin A.V."/>
            <person name="Baldwin J."/>
            <person name="Abdouelleil A."/>
            <person name="Abdulkadir J."/>
            <person name="Abebe A."/>
            <person name="Abera B."/>
            <person name="Abreu J."/>
            <person name="Acer S.C."/>
            <person name="Aftuck L."/>
            <person name="Alexander A."/>
            <person name="An P."/>
            <person name="Anderson E."/>
            <person name="Anderson S."/>
            <person name="Arachi H."/>
            <person name="Azer M."/>
            <person name="Bachantsang P."/>
            <person name="Barry A."/>
            <person name="Bayul T."/>
            <person name="Berlin A."/>
            <person name="Bessette D."/>
            <person name="Bloom T."/>
            <person name="Blye J."/>
            <person name="Boguslavskiy L."/>
            <person name="Bonnet C."/>
            <person name="Boukhgalter B."/>
            <person name="Bourzgui I."/>
            <person name="Brown A."/>
            <person name="Cahill P."/>
            <person name="Channer S."/>
            <person name="Cheshatsang Y."/>
            <person name="Chuda L."/>
            <person name="Citroen M."/>
            <person name="Collymore A."/>
            <person name="Cooke P."/>
            <person name="Costello M."/>
            <person name="D'Aco K."/>
            <person name="Daza R."/>
            <person name="De Haan G."/>
            <person name="DeGray S."/>
            <person name="DeMaso C."/>
            <person name="Dhargay N."/>
            <person name="Dooley K."/>
            <person name="Dooley E."/>
            <person name="Doricent M."/>
            <person name="Dorje P."/>
            <person name="Dorjee K."/>
            <person name="Dupes A."/>
            <person name="Elong R."/>
            <person name="Falk J."/>
            <person name="Farina A."/>
            <person name="Faro S."/>
            <person name="Ferguson D."/>
            <person name="Fisher S."/>
            <person name="Foley C.D."/>
            <person name="Franke A."/>
            <person name="Friedrich D."/>
            <person name="Gadbois L."/>
            <person name="Gearin G."/>
            <person name="Gearin C.R."/>
            <person name="Giannoukos G."/>
            <person name="Goode T."/>
            <person name="Graham J."/>
            <person name="Grandbois E."/>
            <person name="Grewal S."/>
            <person name="Gyaltsen K."/>
            <person name="Hafez N."/>
            <person name="Hagos B."/>
            <person name="Hall J."/>
            <person name="Henson C."/>
            <person name="Hollinger A."/>
            <person name="Honan T."/>
            <person name="Huard M.D."/>
            <person name="Hughes L."/>
            <person name="Hurhula B."/>
            <person name="Husby M.E."/>
            <person name="Kamat A."/>
            <person name="Kanga B."/>
            <person name="Kashin S."/>
            <person name="Khazanovich D."/>
            <person name="Kisner P."/>
            <person name="Lance K."/>
            <person name="Lara M."/>
            <person name="Lee W."/>
            <person name="Lennon N."/>
            <person name="Letendre F."/>
            <person name="LeVine R."/>
            <person name="Lipovsky A."/>
            <person name="Liu X."/>
            <person name="Liu J."/>
            <person name="Liu S."/>
            <person name="Lokyitsang T."/>
            <person name="Lokyitsang Y."/>
            <person name="Lubonja R."/>
            <person name="Lui A."/>
            <person name="MacDonald P."/>
            <person name="Magnisalis V."/>
            <person name="Maru K."/>
            <person name="Matthews C."/>
            <person name="McCusker W."/>
            <person name="McDonough S."/>
            <person name="Mehta T."/>
            <person name="Meldrim J."/>
            <person name="Meneus L."/>
            <person name="Mihai O."/>
            <person name="Mihalev A."/>
            <person name="Mihova T."/>
            <person name="Mittelman R."/>
            <person name="Mlenga V."/>
            <person name="Montmayeur A."/>
            <person name="Mulrain L."/>
            <person name="Navidi A."/>
            <person name="Naylor J."/>
            <person name="Negash T."/>
            <person name="Nguyen T."/>
            <person name="Nguyen N."/>
            <person name="Nicol R."/>
            <person name="Norbu C."/>
            <person name="Norbu N."/>
            <person name="Novod N."/>
            <person name="O'Neill B."/>
            <person name="Osman S."/>
            <person name="Markiewicz E."/>
            <person name="Oyono O.L."/>
            <person name="Patti C."/>
            <person name="Phunkhang P."/>
            <person name="Pierre F."/>
            <person name="Priest M."/>
            <person name="Raghuraman S."/>
            <person name="Rege F."/>
            <person name="Reyes R."/>
            <person name="Rise C."/>
            <person name="Rogov P."/>
            <person name="Ross K."/>
            <person name="Ryan E."/>
            <person name="Settipalli S."/>
            <person name="Shea T."/>
            <person name="Sherpa N."/>
            <person name="Shi L."/>
            <person name="Shih D."/>
            <person name="Sparrow T."/>
            <person name="Spaulding J."/>
            <person name="Stalker J."/>
            <person name="Stange-Thomann N."/>
            <person name="Stavropoulos S."/>
            <person name="Stone C."/>
            <person name="Strader C."/>
            <person name="Tesfaye S."/>
            <person name="Thomson T."/>
            <person name="Thoulutsang Y."/>
            <person name="Thoulutsang D."/>
            <person name="Topham K."/>
            <person name="Topping I."/>
            <person name="Tsamla T."/>
            <person name="Vassiliev H."/>
            <person name="Vo A."/>
            <person name="Wangchuk T."/>
            <person name="Wangdi T."/>
            <person name="Weiand M."/>
            <person name="Wilkinson J."/>
            <person name="Wilson A."/>
            <person name="Yadav S."/>
            <person name="Young G."/>
            <person name="Yu Q."/>
            <person name="Zembek L."/>
            <person name="Zhong D."/>
            <person name="Zimmer A."/>
            <person name="Zwirko Z."/>
            <person name="Jaffe D.B."/>
            <person name="Alvarez P."/>
            <person name="Brockman W."/>
            <person name="Butler J."/>
            <person name="Chin C."/>
            <person name="Gnerre S."/>
            <person name="Grabherr M."/>
            <person name="Kleber M."/>
            <person name="Mauceli E."/>
            <person name="MacCallum I."/>
        </authorList>
    </citation>
    <scope>NUCLEOTIDE SEQUENCE [LARGE SCALE GENOMIC DNA]</scope>
    <source>
        <strain evidence="11">Tucson 14030-0811.24</strain>
    </source>
</reference>
<feature type="transmembrane region" description="Helical" evidence="8">
    <location>
        <begin position="281"/>
        <end position="303"/>
    </location>
</feature>
<dbReference type="Pfam" id="PF00690">
    <property type="entry name" value="Cation_ATPase_N"/>
    <property type="match status" value="1"/>
</dbReference>
<feature type="transmembrane region" description="Helical" evidence="8">
    <location>
        <begin position="93"/>
        <end position="113"/>
    </location>
</feature>
<evidence type="ECO:0000256" key="5">
    <source>
        <dbReference type="ARBA" id="ARBA00023053"/>
    </source>
</evidence>
<dbReference type="SUPFAM" id="SSF56784">
    <property type="entry name" value="HAD-like"/>
    <property type="match status" value="1"/>
</dbReference>
<dbReference type="InterPro" id="IPR023298">
    <property type="entry name" value="ATPase_P-typ_TM_dom_sf"/>
</dbReference>
<dbReference type="InterPro" id="IPR008250">
    <property type="entry name" value="ATPase_P-typ_transduc_dom_A_sf"/>
</dbReference>
<dbReference type="PANTHER" id="PTHR43294:SF13">
    <property type="entry name" value="SODIUM_POTASSIUM-TRANSPORTING ATPASE SUBUNIT ALPHA"/>
    <property type="match status" value="1"/>
</dbReference>
<keyword evidence="11" id="KW-1185">Reference proteome</keyword>
<dbReference type="SMART" id="SM00831">
    <property type="entry name" value="Cation_ATPase_N"/>
    <property type="match status" value="1"/>
</dbReference>